<dbReference type="Proteomes" id="UP000036932">
    <property type="component" value="Unassembled WGS sequence"/>
</dbReference>
<evidence type="ECO:0000313" key="2">
    <source>
        <dbReference type="Proteomes" id="UP000036932"/>
    </source>
</evidence>
<dbReference type="OrthoDB" id="2570504at2"/>
<dbReference type="PATRIC" id="fig|1705565.3.peg.3777"/>
<gene>
    <name evidence="1" type="ORF">AM231_09045</name>
</gene>
<sequence>MQSVLLPLGAPLSKAYSHNAYQLAILACKKETRTWVFMNYINLVSEIGNRNDPIAFYLPDYSGCNWSSLTPWFEYSVFTRDFIRQCNLSFKGLVKHAIFNQNYIFLYVNEKYIPGTAWHAKGMDFNHNLLLHGYDEATDEVSFLIYDTNRSLTVRSIPVNELEMAFYDNTYSCERNENRMYFLKLREDSNFKLSFDLDYVIEQLLNYQSGKQAICNVMDYHADCKYSYGLAAYDRMIDHLNQLLQDPVAKLQERVIIPLHLLMEHKQIMVERLKFIAELYPHADLAAFIEAFENLKKSFETLRNNGIKLELTGNSAILSKIIKGMVELKEKERNVLTDLINYLSTINH</sequence>
<dbReference type="RefSeq" id="WP_054402330.1">
    <property type="nucleotide sequence ID" value="NZ_LIUT01000001.1"/>
</dbReference>
<comment type="caution">
    <text evidence="1">The sequence shown here is derived from an EMBL/GenBank/DDBJ whole genome shotgun (WGS) entry which is preliminary data.</text>
</comment>
<keyword evidence="2" id="KW-1185">Reference proteome</keyword>
<reference evidence="2" key="1">
    <citation type="submission" date="2015-08" db="EMBL/GenBank/DDBJ databases">
        <title>Genome sequencing project for genomic taxonomy and phylogenomics of Bacillus-like bacteria.</title>
        <authorList>
            <person name="Liu B."/>
            <person name="Wang J."/>
            <person name="Zhu Y."/>
            <person name="Liu G."/>
            <person name="Chen Q."/>
            <person name="Chen Z."/>
            <person name="Lan J."/>
            <person name="Che J."/>
            <person name="Ge C."/>
            <person name="Shi H."/>
            <person name="Pan Z."/>
            <person name="Liu X."/>
        </authorList>
    </citation>
    <scope>NUCLEOTIDE SEQUENCE [LARGE SCALE GENOMIC DNA]</scope>
    <source>
        <strain evidence="2">FJAT-22460</strain>
    </source>
</reference>
<protein>
    <recommendedName>
        <fullName evidence="3">Butirosin biosynthesis protein H N-terminal domain-containing protein</fullName>
    </recommendedName>
</protein>
<evidence type="ECO:0000313" key="1">
    <source>
        <dbReference type="EMBL" id="KOR89278.1"/>
    </source>
</evidence>
<dbReference type="AlphaFoldDB" id="A0A0M1P466"/>
<evidence type="ECO:0008006" key="3">
    <source>
        <dbReference type="Google" id="ProtNLM"/>
    </source>
</evidence>
<name>A0A0M1P466_9BACL</name>
<proteinExistence type="predicted"/>
<accession>A0A0M1P466</accession>
<organism evidence="1 2">
    <name type="scientific">Paenibacillus solani</name>
    <dbReference type="NCBI Taxonomy" id="1705565"/>
    <lineage>
        <taxon>Bacteria</taxon>
        <taxon>Bacillati</taxon>
        <taxon>Bacillota</taxon>
        <taxon>Bacilli</taxon>
        <taxon>Bacillales</taxon>
        <taxon>Paenibacillaceae</taxon>
        <taxon>Paenibacillus</taxon>
    </lineage>
</organism>
<dbReference type="EMBL" id="LIUT01000001">
    <property type="protein sequence ID" value="KOR89278.1"/>
    <property type="molecule type" value="Genomic_DNA"/>
</dbReference>